<evidence type="ECO:0000259" key="8">
    <source>
        <dbReference type="Pfam" id="PF01618"/>
    </source>
</evidence>
<feature type="domain" description="MotA/TolQ/ExbB proton channel" evidence="8">
    <location>
        <begin position="44"/>
        <end position="124"/>
    </location>
</feature>
<gene>
    <name evidence="9" type="ORF">Q0590_06340</name>
</gene>
<organism evidence="9 10">
    <name type="scientific">Rhodocytophaga aerolata</name>
    <dbReference type="NCBI Taxonomy" id="455078"/>
    <lineage>
        <taxon>Bacteria</taxon>
        <taxon>Pseudomonadati</taxon>
        <taxon>Bacteroidota</taxon>
        <taxon>Cytophagia</taxon>
        <taxon>Cytophagales</taxon>
        <taxon>Rhodocytophagaceae</taxon>
        <taxon>Rhodocytophaga</taxon>
    </lineage>
</organism>
<name>A0ABT8R190_9BACT</name>
<keyword evidence="5 7" id="KW-0472">Membrane</keyword>
<dbReference type="Pfam" id="PF01618">
    <property type="entry name" value="MotA_ExbB"/>
    <property type="match status" value="1"/>
</dbReference>
<evidence type="ECO:0000256" key="7">
    <source>
        <dbReference type="SAM" id="Phobius"/>
    </source>
</evidence>
<evidence type="ECO:0000313" key="9">
    <source>
        <dbReference type="EMBL" id="MDO1445861.1"/>
    </source>
</evidence>
<evidence type="ECO:0000313" key="10">
    <source>
        <dbReference type="Proteomes" id="UP001168528"/>
    </source>
</evidence>
<dbReference type="EMBL" id="JAUKPO010000002">
    <property type="protein sequence ID" value="MDO1445861.1"/>
    <property type="molecule type" value="Genomic_DNA"/>
</dbReference>
<feature type="transmembrane region" description="Helical" evidence="7">
    <location>
        <begin position="53"/>
        <end position="71"/>
    </location>
</feature>
<feature type="transmembrane region" description="Helical" evidence="7">
    <location>
        <begin position="91"/>
        <end position="114"/>
    </location>
</feature>
<dbReference type="RefSeq" id="WP_302036659.1">
    <property type="nucleotide sequence ID" value="NZ_JAUKPO010000002.1"/>
</dbReference>
<dbReference type="InterPro" id="IPR002898">
    <property type="entry name" value="MotA_ExbB_proton_chnl"/>
</dbReference>
<accession>A0ABT8R190</accession>
<comment type="caution">
    <text evidence="9">The sequence shown here is derived from an EMBL/GenBank/DDBJ whole genome shotgun (WGS) entry which is preliminary data.</text>
</comment>
<evidence type="ECO:0000256" key="2">
    <source>
        <dbReference type="ARBA" id="ARBA00022475"/>
    </source>
</evidence>
<reference evidence="9" key="1">
    <citation type="submission" date="2023-07" db="EMBL/GenBank/DDBJ databases">
        <title>The genome sequence of Rhodocytophaga aerolata KACC 12507.</title>
        <authorList>
            <person name="Zhang X."/>
        </authorList>
    </citation>
    <scope>NUCLEOTIDE SEQUENCE</scope>
    <source>
        <strain evidence="9">KACC 12507</strain>
    </source>
</reference>
<evidence type="ECO:0000256" key="1">
    <source>
        <dbReference type="ARBA" id="ARBA00004651"/>
    </source>
</evidence>
<keyword evidence="6" id="KW-0813">Transport</keyword>
<feature type="transmembrane region" description="Helical" evidence="7">
    <location>
        <begin position="12"/>
        <end position="32"/>
    </location>
</feature>
<evidence type="ECO:0000256" key="5">
    <source>
        <dbReference type="ARBA" id="ARBA00023136"/>
    </source>
</evidence>
<protein>
    <submittedName>
        <fullName evidence="9">MotA/TolQ/ExbB proton channel family protein</fullName>
    </submittedName>
</protein>
<evidence type="ECO:0000256" key="6">
    <source>
        <dbReference type="RuleBase" id="RU004057"/>
    </source>
</evidence>
<keyword evidence="10" id="KW-1185">Reference proteome</keyword>
<keyword evidence="6" id="KW-0653">Protein transport</keyword>
<keyword evidence="3 7" id="KW-0812">Transmembrane</keyword>
<evidence type="ECO:0000256" key="4">
    <source>
        <dbReference type="ARBA" id="ARBA00022989"/>
    </source>
</evidence>
<keyword evidence="4 7" id="KW-1133">Transmembrane helix</keyword>
<comment type="subcellular location">
    <subcellularLocation>
        <location evidence="1">Cell membrane</location>
        <topology evidence="1">Multi-pass membrane protein</topology>
    </subcellularLocation>
    <subcellularLocation>
        <location evidence="6">Membrane</location>
        <topology evidence="6">Multi-pass membrane protein</topology>
    </subcellularLocation>
</comment>
<sequence>MFRLHVEGGMEWMFPLTLMLLFLIGSIAYVSYCIVTGKYVAIKWLETIKHAGMLALAWGALATVYGLSAMFKSLQTLKEVPPLEVLMGGLQALLIALLYALSIFIISLLAYLFLKFKVKNAVQEQN</sequence>
<keyword evidence="2" id="KW-1003">Cell membrane</keyword>
<proteinExistence type="inferred from homology"/>
<dbReference type="Proteomes" id="UP001168528">
    <property type="component" value="Unassembled WGS sequence"/>
</dbReference>
<comment type="similarity">
    <text evidence="6">Belongs to the exbB/tolQ family.</text>
</comment>
<evidence type="ECO:0000256" key="3">
    <source>
        <dbReference type="ARBA" id="ARBA00022692"/>
    </source>
</evidence>